<dbReference type="GO" id="GO:0005524">
    <property type="term" value="F:ATP binding"/>
    <property type="evidence" value="ECO:0007669"/>
    <property type="project" value="UniProtKB-KW"/>
</dbReference>
<gene>
    <name evidence="12" type="primary">purM</name>
    <name evidence="15" type="ORF">I573_01745</name>
</gene>
<dbReference type="Gene3D" id="3.30.1330.10">
    <property type="entry name" value="PurM-like, N-terminal domain"/>
    <property type="match status" value="1"/>
</dbReference>
<dbReference type="FunFam" id="3.30.1330.10:FF:000001">
    <property type="entry name" value="Phosphoribosylformylglycinamidine cyclo-ligase"/>
    <property type="match status" value="1"/>
</dbReference>
<evidence type="ECO:0000259" key="14">
    <source>
        <dbReference type="Pfam" id="PF02769"/>
    </source>
</evidence>
<dbReference type="GO" id="GO:0046084">
    <property type="term" value="P:adenine biosynthetic process"/>
    <property type="evidence" value="ECO:0007669"/>
    <property type="project" value="TreeGrafter"/>
</dbReference>
<dbReference type="Gene3D" id="3.90.650.10">
    <property type="entry name" value="PurM-like C-terminal domain"/>
    <property type="match status" value="1"/>
</dbReference>
<dbReference type="GO" id="GO:0004637">
    <property type="term" value="F:phosphoribosylamine-glycine ligase activity"/>
    <property type="evidence" value="ECO:0007669"/>
    <property type="project" value="TreeGrafter"/>
</dbReference>
<evidence type="ECO:0000313" key="15">
    <source>
        <dbReference type="EMBL" id="EOT84020.1"/>
    </source>
</evidence>
<dbReference type="PANTHER" id="PTHR10520:SF12">
    <property type="entry name" value="TRIFUNCTIONAL PURINE BIOSYNTHETIC PROTEIN ADENOSINE-3"/>
    <property type="match status" value="1"/>
</dbReference>
<keyword evidence="6 12" id="KW-0547">Nucleotide-binding</keyword>
<comment type="catalytic activity">
    <reaction evidence="11 12">
        <text>2-formamido-N(1)-(5-O-phospho-beta-D-ribosyl)acetamidine + ATP = 5-amino-1-(5-phospho-beta-D-ribosyl)imidazole + ADP + phosphate + H(+)</text>
        <dbReference type="Rhea" id="RHEA:23032"/>
        <dbReference type="ChEBI" id="CHEBI:15378"/>
        <dbReference type="ChEBI" id="CHEBI:30616"/>
        <dbReference type="ChEBI" id="CHEBI:43474"/>
        <dbReference type="ChEBI" id="CHEBI:137981"/>
        <dbReference type="ChEBI" id="CHEBI:147287"/>
        <dbReference type="ChEBI" id="CHEBI:456216"/>
        <dbReference type="EC" id="6.3.3.1"/>
    </reaction>
</comment>
<dbReference type="AlphaFoldDB" id="S0P1H8"/>
<keyword evidence="5 12" id="KW-0436">Ligase</keyword>
<dbReference type="Proteomes" id="UP000015961">
    <property type="component" value="Unassembled WGS sequence"/>
</dbReference>
<dbReference type="GO" id="GO:0005829">
    <property type="term" value="C:cytosol"/>
    <property type="evidence" value="ECO:0007669"/>
    <property type="project" value="TreeGrafter"/>
</dbReference>
<protein>
    <recommendedName>
        <fullName evidence="4 12">Phosphoribosylformylglycinamidine cyclo-ligase</fullName>
        <ecNumber evidence="3 12">6.3.3.1</ecNumber>
    </recommendedName>
    <alternativeName>
        <fullName evidence="9 12">AIR synthase</fullName>
    </alternativeName>
    <alternativeName>
        <fullName evidence="10 12">AIRS</fullName>
    </alternativeName>
    <alternativeName>
        <fullName evidence="8 12">Phosphoribosyl-aminoimidazole synthetase</fullName>
    </alternativeName>
</protein>
<accession>S0P1H8</accession>
<evidence type="ECO:0000256" key="2">
    <source>
        <dbReference type="ARBA" id="ARBA00010280"/>
    </source>
</evidence>
<dbReference type="SUPFAM" id="SSF56042">
    <property type="entry name" value="PurM C-terminal domain-like"/>
    <property type="match status" value="1"/>
</dbReference>
<evidence type="ECO:0000256" key="1">
    <source>
        <dbReference type="ARBA" id="ARBA00004686"/>
    </source>
</evidence>
<dbReference type="STRING" id="1140003.OMY_00933"/>
<dbReference type="CDD" id="cd02196">
    <property type="entry name" value="PurM"/>
    <property type="match status" value="1"/>
</dbReference>
<proteinExistence type="inferred from homology"/>
<evidence type="ECO:0000256" key="10">
    <source>
        <dbReference type="ARBA" id="ARBA00033093"/>
    </source>
</evidence>
<dbReference type="InterPro" id="IPR010918">
    <property type="entry name" value="PurM-like_C_dom"/>
</dbReference>
<dbReference type="eggNOG" id="COG0150">
    <property type="taxonomic scope" value="Bacteria"/>
</dbReference>
<sequence>MSEAYRKSGVDIHAGYQTVKRISKMANKTNIKGVMEGLGNFGALFDLSAYMIDQPVLVSGTDGVGTKLLVAQALHRYETIGIDCVAMCVNDVVAQGARPLFFLDYLAVGKLDPTQAASVVSGVAEGCHQGQMALIGGETAEMPGLYSEEEFDLAGFCVGVAEKEKLFKKEAIVPGDYLIGLPSSGIHSNGYSLVRHLLAEHGLSYDTVFEEQTLGDILLTPTRIYVDDVLEALEHNWIKGLAHITGGGFYENIPRMLPETVTASIKKGSWPVLPIFRYLQTLGELSDEEMFEIFNMGIGMVACVAREHVERLAAYFNDKQLPFYKIGMIEAKQESALVLKEEL</sequence>
<dbReference type="InterPro" id="IPR036921">
    <property type="entry name" value="PurM-like_N_sf"/>
</dbReference>
<comment type="subcellular location">
    <subcellularLocation>
        <location evidence="12">Cytoplasm</location>
    </subcellularLocation>
</comment>
<dbReference type="HAMAP" id="MF_00741">
    <property type="entry name" value="AIRS"/>
    <property type="match status" value="1"/>
</dbReference>
<keyword evidence="16" id="KW-1185">Reference proteome</keyword>
<comment type="similarity">
    <text evidence="2 12">Belongs to the AIR synthase family.</text>
</comment>
<reference evidence="15 16" key="1">
    <citation type="submission" date="2013-03" db="EMBL/GenBank/DDBJ databases">
        <title>The Genome Sequence of Enterococcus sulfureus ATCC_49903 (PacBio/Illumina hybrid assembly).</title>
        <authorList>
            <consortium name="The Broad Institute Genomics Platform"/>
            <consortium name="The Broad Institute Genome Sequencing Center for Infectious Disease"/>
            <person name="Earl A."/>
            <person name="Russ C."/>
            <person name="Gilmore M."/>
            <person name="Surin D."/>
            <person name="Walker B."/>
            <person name="Young S."/>
            <person name="Zeng Q."/>
            <person name="Gargeya S."/>
            <person name="Fitzgerald M."/>
            <person name="Haas B."/>
            <person name="Abouelleil A."/>
            <person name="Allen A.W."/>
            <person name="Alvarado L."/>
            <person name="Arachchi H.M."/>
            <person name="Berlin A.M."/>
            <person name="Chapman S.B."/>
            <person name="Gainer-Dewar J."/>
            <person name="Goldberg J."/>
            <person name="Griggs A."/>
            <person name="Gujja S."/>
            <person name="Hansen M."/>
            <person name="Howarth C."/>
            <person name="Imamovic A."/>
            <person name="Ireland A."/>
            <person name="Larimer J."/>
            <person name="McCowan C."/>
            <person name="Murphy C."/>
            <person name="Pearson M."/>
            <person name="Poon T.W."/>
            <person name="Priest M."/>
            <person name="Roberts A."/>
            <person name="Saif S."/>
            <person name="Shea T."/>
            <person name="Sisk P."/>
            <person name="Sykes S."/>
            <person name="Wortman J."/>
            <person name="Nusbaum C."/>
            <person name="Birren B."/>
        </authorList>
    </citation>
    <scope>NUCLEOTIDE SEQUENCE [LARGE SCALE GENOMIC DNA]</scope>
    <source>
        <strain evidence="15 16">ATCC 49903</strain>
    </source>
</reference>
<evidence type="ECO:0000256" key="9">
    <source>
        <dbReference type="ARBA" id="ARBA00032931"/>
    </source>
</evidence>
<dbReference type="SUPFAM" id="SSF55326">
    <property type="entry name" value="PurM N-terminal domain-like"/>
    <property type="match status" value="1"/>
</dbReference>
<name>S0P1H8_9ENTE</name>
<dbReference type="InterPro" id="IPR016188">
    <property type="entry name" value="PurM-like_N"/>
</dbReference>
<dbReference type="PATRIC" id="fig|1140003.3.peg.889"/>
<evidence type="ECO:0000256" key="3">
    <source>
        <dbReference type="ARBA" id="ARBA00013047"/>
    </source>
</evidence>
<comment type="caution">
    <text evidence="15">The sequence shown here is derived from an EMBL/GenBank/DDBJ whole genome shotgun (WGS) entry which is preliminary data.</text>
</comment>
<dbReference type="InterPro" id="IPR004733">
    <property type="entry name" value="PurM_cligase"/>
</dbReference>
<organism evidence="15 16">
    <name type="scientific">Enterococcus sulfureus ATCC 49903</name>
    <dbReference type="NCBI Taxonomy" id="1140003"/>
    <lineage>
        <taxon>Bacteria</taxon>
        <taxon>Bacillati</taxon>
        <taxon>Bacillota</taxon>
        <taxon>Bacilli</taxon>
        <taxon>Lactobacillales</taxon>
        <taxon>Enterococcaceae</taxon>
        <taxon>Enterococcus</taxon>
    </lineage>
</organism>
<dbReference type="Pfam" id="PF00586">
    <property type="entry name" value="AIRS"/>
    <property type="match status" value="1"/>
</dbReference>
<comment type="pathway">
    <text evidence="1 12">Purine metabolism; IMP biosynthesis via de novo pathway; 5-amino-1-(5-phospho-D-ribosyl)imidazole from N(2)-formyl-N(1)-(5-phospho-D-ribosyl)glycinamide: step 2/2.</text>
</comment>
<dbReference type="GO" id="GO:0006189">
    <property type="term" value="P:'de novo' IMP biosynthetic process"/>
    <property type="evidence" value="ECO:0007669"/>
    <property type="project" value="UniProtKB-UniRule"/>
</dbReference>
<evidence type="ECO:0000256" key="6">
    <source>
        <dbReference type="ARBA" id="ARBA00022741"/>
    </source>
</evidence>
<keyword evidence="12" id="KW-0963">Cytoplasm</keyword>
<dbReference type="NCBIfam" id="TIGR00878">
    <property type="entry name" value="purM"/>
    <property type="match status" value="1"/>
</dbReference>
<feature type="domain" description="PurM-like C-terminal" evidence="14">
    <location>
        <begin position="174"/>
        <end position="339"/>
    </location>
</feature>
<evidence type="ECO:0000256" key="4">
    <source>
        <dbReference type="ARBA" id="ARBA00020367"/>
    </source>
</evidence>
<dbReference type="GO" id="GO:0004641">
    <property type="term" value="F:phosphoribosylformylglycinamidine cyclo-ligase activity"/>
    <property type="evidence" value="ECO:0007669"/>
    <property type="project" value="UniProtKB-UniRule"/>
</dbReference>
<dbReference type="FunFam" id="3.90.650.10:FF:000001">
    <property type="entry name" value="Phosphoribosylformylglycinamidine cyclo-ligase"/>
    <property type="match status" value="1"/>
</dbReference>
<keyword evidence="12" id="KW-0658">Purine biosynthesis</keyword>
<evidence type="ECO:0000256" key="8">
    <source>
        <dbReference type="ARBA" id="ARBA00031908"/>
    </source>
</evidence>
<evidence type="ECO:0000256" key="5">
    <source>
        <dbReference type="ARBA" id="ARBA00022598"/>
    </source>
</evidence>
<dbReference type="OrthoDB" id="9802507at2"/>
<keyword evidence="7 12" id="KW-0067">ATP-binding</keyword>
<evidence type="ECO:0000313" key="16">
    <source>
        <dbReference type="Proteomes" id="UP000015961"/>
    </source>
</evidence>
<dbReference type="UniPathway" id="UPA00074">
    <property type="reaction ID" value="UER00129"/>
</dbReference>
<dbReference type="InterPro" id="IPR036676">
    <property type="entry name" value="PurM-like_C_sf"/>
</dbReference>
<dbReference type="EMBL" id="ASWO01000005">
    <property type="protein sequence ID" value="EOT84020.1"/>
    <property type="molecule type" value="Genomic_DNA"/>
</dbReference>
<dbReference type="EC" id="6.3.3.1" evidence="3 12"/>
<dbReference type="RefSeq" id="WP_016185385.1">
    <property type="nucleotide sequence ID" value="NZ_ASWO01000005.1"/>
</dbReference>
<evidence type="ECO:0000259" key="13">
    <source>
        <dbReference type="Pfam" id="PF00586"/>
    </source>
</evidence>
<evidence type="ECO:0000256" key="11">
    <source>
        <dbReference type="ARBA" id="ARBA00049057"/>
    </source>
</evidence>
<dbReference type="PANTHER" id="PTHR10520">
    <property type="entry name" value="TRIFUNCTIONAL PURINE BIOSYNTHETIC PROTEIN ADENOSINE-3-RELATED"/>
    <property type="match status" value="1"/>
</dbReference>
<feature type="domain" description="PurM-like N-terminal" evidence="13">
    <location>
        <begin position="53"/>
        <end position="161"/>
    </location>
</feature>
<evidence type="ECO:0000256" key="12">
    <source>
        <dbReference type="HAMAP-Rule" id="MF_00741"/>
    </source>
</evidence>
<evidence type="ECO:0000256" key="7">
    <source>
        <dbReference type="ARBA" id="ARBA00022840"/>
    </source>
</evidence>
<dbReference type="Pfam" id="PF02769">
    <property type="entry name" value="AIRS_C"/>
    <property type="match status" value="1"/>
</dbReference>